<comment type="caution">
    <text evidence="2">The sequence shown here is derived from an EMBL/GenBank/DDBJ whole genome shotgun (WGS) entry which is preliminary data.</text>
</comment>
<feature type="transmembrane region" description="Helical" evidence="1">
    <location>
        <begin position="66"/>
        <end position="86"/>
    </location>
</feature>
<organism evidence="2 3">
    <name type="scientific">Diploscapter pachys</name>
    <dbReference type="NCBI Taxonomy" id="2018661"/>
    <lineage>
        <taxon>Eukaryota</taxon>
        <taxon>Metazoa</taxon>
        <taxon>Ecdysozoa</taxon>
        <taxon>Nematoda</taxon>
        <taxon>Chromadorea</taxon>
        <taxon>Rhabditida</taxon>
        <taxon>Rhabditina</taxon>
        <taxon>Rhabditomorpha</taxon>
        <taxon>Rhabditoidea</taxon>
        <taxon>Rhabditidae</taxon>
        <taxon>Diploscapter</taxon>
    </lineage>
</organism>
<name>A0A2A2M3I3_9BILA</name>
<gene>
    <name evidence="2" type="ORF">WR25_25067</name>
</gene>
<keyword evidence="1" id="KW-0472">Membrane</keyword>
<dbReference type="EMBL" id="LIAE01005822">
    <property type="protein sequence ID" value="PAV93006.1"/>
    <property type="molecule type" value="Genomic_DNA"/>
</dbReference>
<keyword evidence="1" id="KW-0812">Transmembrane</keyword>
<evidence type="ECO:0000256" key="1">
    <source>
        <dbReference type="SAM" id="Phobius"/>
    </source>
</evidence>
<dbReference type="AlphaFoldDB" id="A0A2A2M3I3"/>
<evidence type="ECO:0000313" key="2">
    <source>
        <dbReference type="EMBL" id="PAV93006.1"/>
    </source>
</evidence>
<sequence length="106" mass="11518">MTVLERLQAVADLHDRFASFRVYKVSVKARAPREQGPNSQATAQALERFPSATYRKGCPSMTLRPFLALGISAALLAGCATTAGPLPPTDVIRYHLGEPIPRDRIA</sequence>
<reference evidence="2 3" key="1">
    <citation type="journal article" date="2017" name="Curr. Biol.">
        <title>Genome architecture and evolution of a unichromosomal asexual nematode.</title>
        <authorList>
            <person name="Fradin H."/>
            <person name="Zegar C."/>
            <person name="Gutwein M."/>
            <person name="Lucas J."/>
            <person name="Kovtun M."/>
            <person name="Corcoran D."/>
            <person name="Baugh L.R."/>
            <person name="Kiontke K."/>
            <person name="Gunsalus K."/>
            <person name="Fitch D.H."/>
            <person name="Piano F."/>
        </authorList>
    </citation>
    <scope>NUCLEOTIDE SEQUENCE [LARGE SCALE GENOMIC DNA]</scope>
    <source>
        <strain evidence="2">PF1309</strain>
    </source>
</reference>
<dbReference type="Proteomes" id="UP000218231">
    <property type="component" value="Unassembled WGS sequence"/>
</dbReference>
<keyword evidence="3" id="KW-1185">Reference proteome</keyword>
<protein>
    <submittedName>
        <fullName evidence="2">Uncharacterized protein</fullName>
    </submittedName>
</protein>
<evidence type="ECO:0000313" key="3">
    <source>
        <dbReference type="Proteomes" id="UP000218231"/>
    </source>
</evidence>
<keyword evidence="1" id="KW-1133">Transmembrane helix</keyword>
<proteinExistence type="predicted"/>
<accession>A0A2A2M3I3</accession>